<evidence type="ECO:0000313" key="3">
    <source>
        <dbReference type="Proteomes" id="UP001431209"/>
    </source>
</evidence>
<feature type="compositionally biased region" description="Polar residues" evidence="1">
    <location>
        <begin position="1"/>
        <end position="20"/>
    </location>
</feature>
<name>A0AAW2ZKZ8_9EUKA</name>
<feature type="region of interest" description="Disordered" evidence="1">
    <location>
        <begin position="1"/>
        <end position="70"/>
    </location>
</feature>
<accession>A0AAW2ZKZ8</accession>
<reference evidence="2 3" key="1">
    <citation type="submission" date="2024-03" db="EMBL/GenBank/DDBJ databases">
        <title>The Acrasis kona genome and developmental transcriptomes reveal deep origins of eukaryotic multicellular pathways.</title>
        <authorList>
            <person name="Sheikh S."/>
            <person name="Fu C.-J."/>
            <person name="Brown M.W."/>
            <person name="Baldauf S.L."/>
        </authorList>
    </citation>
    <scope>NUCLEOTIDE SEQUENCE [LARGE SCALE GENOMIC DNA]</scope>
    <source>
        <strain evidence="2 3">ATCC MYA-3509</strain>
    </source>
</reference>
<dbReference type="EMBL" id="JAOPGA020001603">
    <property type="protein sequence ID" value="KAL0489826.1"/>
    <property type="molecule type" value="Genomic_DNA"/>
</dbReference>
<comment type="caution">
    <text evidence="2">The sequence shown here is derived from an EMBL/GenBank/DDBJ whole genome shotgun (WGS) entry which is preliminary data.</text>
</comment>
<protein>
    <submittedName>
        <fullName evidence="2">Leucine tRS</fullName>
    </submittedName>
</protein>
<dbReference type="Proteomes" id="UP001431209">
    <property type="component" value="Unassembled WGS sequence"/>
</dbReference>
<keyword evidence="3" id="KW-1185">Reference proteome</keyword>
<gene>
    <name evidence="2" type="ORF">AKO1_009275</name>
</gene>
<feature type="compositionally biased region" description="Polar residues" evidence="1">
    <location>
        <begin position="58"/>
        <end position="70"/>
    </location>
</feature>
<evidence type="ECO:0000313" key="2">
    <source>
        <dbReference type="EMBL" id="KAL0489826.1"/>
    </source>
</evidence>
<proteinExistence type="predicted"/>
<organism evidence="2 3">
    <name type="scientific">Acrasis kona</name>
    <dbReference type="NCBI Taxonomy" id="1008807"/>
    <lineage>
        <taxon>Eukaryota</taxon>
        <taxon>Discoba</taxon>
        <taxon>Heterolobosea</taxon>
        <taxon>Tetramitia</taxon>
        <taxon>Eutetramitia</taxon>
        <taxon>Acrasidae</taxon>
        <taxon>Acrasis</taxon>
    </lineage>
</organism>
<dbReference type="AlphaFoldDB" id="A0AAW2ZKZ8"/>
<feature type="compositionally biased region" description="Basic and acidic residues" evidence="1">
    <location>
        <begin position="26"/>
        <end position="57"/>
    </location>
</feature>
<evidence type="ECO:0000256" key="1">
    <source>
        <dbReference type="SAM" id="MobiDB-lite"/>
    </source>
</evidence>
<sequence>MADNSNPLNKDASNTSTGTAKSGAPESRDETKDTHLQQSDEKKGAESVKQVHEHETKLGNSVSESNKNNR</sequence>